<comment type="caution">
    <text evidence="1">The sequence shown here is derived from an EMBL/GenBank/DDBJ whole genome shotgun (WGS) entry which is preliminary data.</text>
</comment>
<organism evidence="1 2">
    <name type="scientific">Thalassospira xianhensis MCCC 1A02616</name>
    <dbReference type="NCBI Taxonomy" id="1177929"/>
    <lineage>
        <taxon>Bacteria</taxon>
        <taxon>Pseudomonadati</taxon>
        <taxon>Pseudomonadota</taxon>
        <taxon>Alphaproteobacteria</taxon>
        <taxon>Rhodospirillales</taxon>
        <taxon>Thalassospiraceae</taxon>
        <taxon>Thalassospira</taxon>
    </lineage>
</organism>
<dbReference type="Pfam" id="PF02482">
    <property type="entry name" value="Ribosomal_S30AE"/>
    <property type="match status" value="1"/>
</dbReference>
<dbReference type="Gene3D" id="3.30.160.100">
    <property type="entry name" value="Ribosome hibernation promotion factor-like"/>
    <property type="match status" value="1"/>
</dbReference>
<accession>A0A367U9N7</accession>
<dbReference type="AlphaFoldDB" id="A0A367U9N7"/>
<dbReference type="InterPro" id="IPR003489">
    <property type="entry name" value="RHF/RaiA"/>
</dbReference>
<dbReference type="Proteomes" id="UP000252419">
    <property type="component" value="Unassembled WGS sequence"/>
</dbReference>
<name>A0A367U9N7_9PROT</name>
<protein>
    <recommendedName>
        <fullName evidence="3">Ribosomal subunit interface protein</fullName>
    </recommendedName>
</protein>
<evidence type="ECO:0000313" key="2">
    <source>
        <dbReference type="Proteomes" id="UP000252419"/>
    </source>
</evidence>
<gene>
    <name evidence="1" type="ORF">TH5_17475</name>
</gene>
<keyword evidence="2" id="KW-1185">Reference proteome</keyword>
<reference evidence="1 2" key="1">
    <citation type="submission" date="2014-07" db="EMBL/GenBank/DDBJ databases">
        <title>Draft genome sequence of Thalassospira xianhensis P-4 (MCCC 1A02616).</title>
        <authorList>
            <person name="Lai Q."/>
            <person name="Shao Z."/>
        </authorList>
    </citation>
    <scope>NUCLEOTIDE SEQUENCE [LARGE SCALE GENOMIC DNA]</scope>
    <source>
        <strain evidence="1 2">MCCC 1A02616</strain>
    </source>
</reference>
<dbReference type="InterPro" id="IPR036567">
    <property type="entry name" value="RHF-like"/>
</dbReference>
<evidence type="ECO:0000313" key="1">
    <source>
        <dbReference type="EMBL" id="RCK04859.1"/>
    </source>
</evidence>
<dbReference type="SUPFAM" id="SSF69754">
    <property type="entry name" value="Ribosome binding protein Y (YfiA homologue)"/>
    <property type="match status" value="1"/>
</dbReference>
<proteinExistence type="predicted"/>
<evidence type="ECO:0008006" key="3">
    <source>
        <dbReference type="Google" id="ProtNLM"/>
    </source>
</evidence>
<dbReference type="RefSeq" id="WP_114122877.1">
    <property type="nucleotide sequence ID" value="NZ_JPWA01000023.1"/>
</dbReference>
<sequence length="115" mass="12578">MQIQVNTDNNIAGGEELSAHVSARIYNHLDRYSRHITRIEVHLSDADGDKSGRSDKHCLIEARLEGRQPEVVSEQAATLEGAYSGAARKMQHALATTLGKLDHAKGAETIRTGEM</sequence>
<dbReference type="EMBL" id="JPWA01000023">
    <property type="protein sequence ID" value="RCK04859.1"/>
    <property type="molecule type" value="Genomic_DNA"/>
</dbReference>